<dbReference type="Proteomes" id="UP001485459">
    <property type="component" value="Chromosome"/>
</dbReference>
<evidence type="ECO:0000313" key="2">
    <source>
        <dbReference type="Proteomes" id="UP001485459"/>
    </source>
</evidence>
<gene>
    <name evidence="1" type="ORF">WJU16_19525</name>
</gene>
<proteinExistence type="predicted"/>
<dbReference type="RefSeq" id="WP_341835093.1">
    <property type="nucleotide sequence ID" value="NZ_CP149822.1"/>
</dbReference>
<dbReference type="EMBL" id="CP149822">
    <property type="protein sequence ID" value="WZN40162.1"/>
    <property type="molecule type" value="Genomic_DNA"/>
</dbReference>
<protein>
    <submittedName>
        <fullName evidence="1">Uncharacterized protein</fullName>
    </submittedName>
</protein>
<organism evidence="1 2">
    <name type="scientific">Chitinophaga pollutisoli</name>
    <dbReference type="NCBI Taxonomy" id="3133966"/>
    <lineage>
        <taxon>Bacteria</taxon>
        <taxon>Pseudomonadati</taxon>
        <taxon>Bacteroidota</taxon>
        <taxon>Chitinophagia</taxon>
        <taxon>Chitinophagales</taxon>
        <taxon>Chitinophagaceae</taxon>
        <taxon>Chitinophaga</taxon>
    </lineage>
</organism>
<keyword evidence="2" id="KW-1185">Reference proteome</keyword>
<accession>A0ABZ2YLJ8</accession>
<reference evidence="2" key="1">
    <citation type="submission" date="2024-03" db="EMBL/GenBank/DDBJ databases">
        <title>Chitinophaga horti sp. nov., isolated from garden soil.</title>
        <authorList>
            <person name="Lee D.S."/>
            <person name="Han D.M."/>
            <person name="Baek J.H."/>
            <person name="Choi D.G."/>
            <person name="Jeon J.H."/>
            <person name="Jeon C.O."/>
        </authorList>
    </citation>
    <scope>NUCLEOTIDE SEQUENCE [LARGE SCALE GENOMIC DNA]</scope>
    <source>
        <strain evidence="2">GPA1</strain>
    </source>
</reference>
<sequence>MKSALPIICLLTTLSTYGQDKYNYNIFNRLRPIDGTPYVLTSIDNLGKMGTVHREYLLFINTKNGQANPVDFGENASLHNWEQFKFDSLGVNTIVLTARTVTLDKNRRIDWNDPIQVIVISPDGKQKKQLTDDRFFTVHHVVHRETGVIVINGYYDTNNNGKHDKTDKDEIVLFDLKTWELIAKR</sequence>
<name>A0ABZ2YLJ8_9BACT</name>
<evidence type="ECO:0000313" key="1">
    <source>
        <dbReference type="EMBL" id="WZN40162.1"/>
    </source>
</evidence>